<feature type="compositionally biased region" description="Basic and acidic residues" evidence="10">
    <location>
        <begin position="241"/>
        <end position="261"/>
    </location>
</feature>
<dbReference type="Gene3D" id="3.40.50.300">
    <property type="entry name" value="P-loop containing nucleotide triphosphate hydrolases"/>
    <property type="match status" value="1"/>
</dbReference>
<keyword evidence="2" id="KW-0479">Metal-binding</keyword>
<dbReference type="GO" id="GO:0016887">
    <property type="term" value="F:ATP hydrolysis activity"/>
    <property type="evidence" value="ECO:0007669"/>
    <property type="project" value="TreeGrafter"/>
</dbReference>
<evidence type="ECO:0000256" key="8">
    <source>
        <dbReference type="PROSITE-ProRule" id="PRU00146"/>
    </source>
</evidence>
<evidence type="ECO:0000259" key="11">
    <source>
        <dbReference type="PROSITE" id="PS50013"/>
    </source>
</evidence>
<evidence type="ECO:0000313" key="14">
    <source>
        <dbReference type="Proteomes" id="UP001415857"/>
    </source>
</evidence>
<dbReference type="GO" id="GO:0000785">
    <property type="term" value="C:chromatin"/>
    <property type="evidence" value="ECO:0007669"/>
    <property type="project" value="TreeGrafter"/>
</dbReference>
<dbReference type="GO" id="GO:0042393">
    <property type="term" value="F:histone binding"/>
    <property type="evidence" value="ECO:0007669"/>
    <property type="project" value="TreeGrafter"/>
</dbReference>
<dbReference type="EMBL" id="JBBPBK010000008">
    <property type="protein sequence ID" value="KAK9280486.1"/>
    <property type="molecule type" value="Genomic_DNA"/>
</dbReference>
<proteinExistence type="predicted"/>
<dbReference type="SUPFAM" id="SSF52540">
    <property type="entry name" value="P-loop containing nucleoside triphosphate hydrolases"/>
    <property type="match status" value="2"/>
</dbReference>
<feature type="compositionally biased region" description="Basic and acidic residues" evidence="10">
    <location>
        <begin position="71"/>
        <end position="81"/>
    </location>
</feature>
<organism evidence="13 14">
    <name type="scientific">Liquidambar formosana</name>
    <name type="common">Formosan gum</name>
    <dbReference type="NCBI Taxonomy" id="63359"/>
    <lineage>
        <taxon>Eukaryota</taxon>
        <taxon>Viridiplantae</taxon>
        <taxon>Streptophyta</taxon>
        <taxon>Embryophyta</taxon>
        <taxon>Tracheophyta</taxon>
        <taxon>Spermatophyta</taxon>
        <taxon>Magnoliopsida</taxon>
        <taxon>eudicotyledons</taxon>
        <taxon>Gunneridae</taxon>
        <taxon>Pentapetalae</taxon>
        <taxon>Saxifragales</taxon>
        <taxon>Altingiaceae</taxon>
        <taxon>Liquidambar</taxon>
    </lineage>
</organism>
<evidence type="ECO:0000256" key="1">
    <source>
        <dbReference type="ARBA" id="ARBA00004123"/>
    </source>
</evidence>
<dbReference type="InterPro" id="IPR016197">
    <property type="entry name" value="Chromo-like_dom_sf"/>
</dbReference>
<dbReference type="Proteomes" id="UP001415857">
    <property type="component" value="Unassembled WGS sequence"/>
</dbReference>
<dbReference type="SUPFAM" id="SSF57903">
    <property type="entry name" value="FYVE/PHD zinc finger"/>
    <property type="match status" value="1"/>
</dbReference>
<protein>
    <submittedName>
        <fullName evidence="13">Uncharacterized protein</fullName>
    </submittedName>
</protein>
<sequence>MIFSSPQPKQISAMPKEKVLVHPLKGHLKPLSLSRENCVRPSSRSDMANDTRSSRKIKDDDSNITKGRHISGKEASSKKEMTPSPSSTRKSKRLEKRMPTTPPVKRKSERVEKQRMPSPLRRSERGKKQHSSSSSEIKRTDRSSGSSDTKRKKEKREKSVRQLTLESRKVSKNERQDPRPVQVKRKRMDARSYRALIVQQTKKANATDPAEAMKRPDKLPQCESTSSGGSGSKQVEGGCPESRERSGEDLREEYQAVERSLEGSSSSLRNSEKKTVENYGEVELSNSNRKEACDSADGDGLQVSRSGDNPLPSPHVDLGKEITDDAQRVERGCSETEKLQTPELVDTEREEGEYSDIEKLQTPELVDAEREEGGCSEIEKLQTPELVDAEREEGECSEIEKLQTPELSTSKERSLGDIDLGGGDKVLPLKRKRNAVNMESDVSLMGSSKYICTSVADFISLSPPVCKRNHSHATCVTCLKRQRVAYDSMKMELCSCNPKLNQELCDTVTPKDRGEVQAIVTTGLAEKSNHDTQRKELPVDIQMDGDQNTCVICKLGGKILCCDGRGCKRSYHLSCLDPPLEDVPPGIWHCIWCVKKKIESGVHSVSEGIESIWDAREVEVTNVDGLQRQKQYLVKYKSLAHVHNQWVPESQLLLEAPLLVAKFNRKTQVTRWNPEWTMPHRLLKKRLLMPPRQHDEYHCRQAGDILVCHYEWLVKWRGLDYEHATWELENASFLNAREAQSLMTDYENRCKKAKSSKADKEMRKGPLIKLSKLPVGGSPGADINYLNSVNKLREYWHKGRNAVVFDDQERIMKVILFILSLQSNVCYPFLIISASSAISSWEAEFSRLAASVNVIVYNGNRDMRRSIRTLEFYSEGGCIMFQVLLSPPEAIVEDFEVLKCLRWEAIIVDDCQHSKISTHFEQIKMMAADLRLLFVNGQMKDTTVEYTNLLSLLETGCDANSSGGFRTSSGDNVGKLKERLSRHIAYECKSDSSKFVEYWVPVWISNLQLEQYCATILSNYLSLRSCSKNDIVGALREVLISTRKCCDHPYLVDPDLQKLIIKDLQLQDVEYLDVGIKASGKLQLLDKMLLEIKNRGLRVIIPFSVDRWFGKGFNWRYFG</sequence>
<dbReference type="InterPro" id="IPR000330">
    <property type="entry name" value="SNF2_N"/>
</dbReference>
<keyword evidence="3" id="KW-0547">Nucleotide-binding</keyword>
<dbReference type="InterPro" id="IPR000953">
    <property type="entry name" value="Chromo/chromo_shadow_dom"/>
</dbReference>
<evidence type="ECO:0000259" key="12">
    <source>
        <dbReference type="PROSITE" id="PS50016"/>
    </source>
</evidence>
<dbReference type="GO" id="GO:0003682">
    <property type="term" value="F:chromatin binding"/>
    <property type="evidence" value="ECO:0007669"/>
    <property type="project" value="TreeGrafter"/>
</dbReference>
<dbReference type="AlphaFoldDB" id="A0AAP0RRI5"/>
<comment type="caution">
    <text evidence="13">The sequence shown here is derived from an EMBL/GenBank/DDBJ whole genome shotgun (WGS) entry which is preliminary data.</text>
</comment>
<feature type="domain" description="PHD-type" evidence="12">
    <location>
        <begin position="547"/>
        <end position="596"/>
    </location>
</feature>
<evidence type="ECO:0000256" key="2">
    <source>
        <dbReference type="ARBA" id="ARBA00022723"/>
    </source>
</evidence>
<dbReference type="Pfam" id="PF00385">
    <property type="entry name" value="Chromo"/>
    <property type="match status" value="1"/>
</dbReference>
<comment type="subcellular location">
    <subcellularLocation>
        <location evidence="1">Nucleus</location>
    </subcellularLocation>
</comment>
<evidence type="ECO:0000256" key="4">
    <source>
        <dbReference type="ARBA" id="ARBA00022771"/>
    </source>
</evidence>
<feature type="coiled-coil region" evidence="9">
    <location>
        <begin position="736"/>
        <end position="763"/>
    </location>
</feature>
<dbReference type="GO" id="GO:0005524">
    <property type="term" value="F:ATP binding"/>
    <property type="evidence" value="ECO:0007669"/>
    <property type="project" value="UniProtKB-KW"/>
</dbReference>
<dbReference type="PROSITE" id="PS50016">
    <property type="entry name" value="ZF_PHD_2"/>
    <property type="match status" value="1"/>
</dbReference>
<feature type="region of interest" description="Disordered" evidence="10">
    <location>
        <begin position="32"/>
        <end position="355"/>
    </location>
</feature>
<dbReference type="InterPro" id="IPR011011">
    <property type="entry name" value="Znf_FYVE_PHD"/>
</dbReference>
<dbReference type="Gene3D" id="3.30.40.10">
    <property type="entry name" value="Zinc/RING finger domain, C3HC4 (zinc finger)"/>
    <property type="match status" value="1"/>
</dbReference>
<dbReference type="Gene3D" id="2.40.50.40">
    <property type="match status" value="2"/>
</dbReference>
<dbReference type="Pfam" id="PF00176">
    <property type="entry name" value="SNF2-rel_dom"/>
    <property type="match status" value="1"/>
</dbReference>
<dbReference type="InterPro" id="IPR027417">
    <property type="entry name" value="P-loop_NTPase"/>
</dbReference>
<dbReference type="InterPro" id="IPR001965">
    <property type="entry name" value="Znf_PHD"/>
</dbReference>
<dbReference type="InterPro" id="IPR019786">
    <property type="entry name" value="Zinc_finger_PHD-type_CS"/>
</dbReference>
<dbReference type="Pfam" id="PF00628">
    <property type="entry name" value="PHD"/>
    <property type="match status" value="1"/>
</dbReference>
<dbReference type="InterPro" id="IPR019787">
    <property type="entry name" value="Znf_PHD-finger"/>
</dbReference>
<evidence type="ECO:0000256" key="5">
    <source>
        <dbReference type="ARBA" id="ARBA00022833"/>
    </source>
</evidence>
<keyword evidence="5" id="KW-0862">Zinc</keyword>
<dbReference type="GO" id="GO:0140658">
    <property type="term" value="F:ATP-dependent chromatin remodeler activity"/>
    <property type="evidence" value="ECO:0007669"/>
    <property type="project" value="TreeGrafter"/>
</dbReference>
<dbReference type="SMART" id="SM00249">
    <property type="entry name" value="PHD"/>
    <property type="match status" value="1"/>
</dbReference>
<keyword evidence="14" id="KW-1185">Reference proteome</keyword>
<feature type="compositionally biased region" description="Basic and acidic residues" evidence="10">
    <location>
        <begin position="211"/>
        <end position="220"/>
    </location>
</feature>
<dbReference type="PANTHER" id="PTHR45623">
    <property type="entry name" value="CHROMODOMAIN-HELICASE-DNA-BINDING PROTEIN 3-RELATED-RELATED"/>
    <property type="match status" value="1"/>
</dbReference>
<dbReference type="PROSITE" id="PS01359">
    <property type="entry name" value="ZF_PHD_1"/>
    <property type="match status" value="1"/>
</dbReference>
<dbReference type="SMART" id="SM00298">
    <property type="entry name" value="CHROMO"/>
    <property type="match status" value="2"/>
</dbReference>
<feature type="compositionally biased region" description="Basic and acidic residues" evidence="10">
    <location>
        <begin position="317"/>
        <end position="340"/>
    </location>
</feature>
<keyword evidence="6" id="KW-0067">ATP-binding</keyword>
<dbReference type="PANTHER" id="PTHR45623:SF13">
    <property type="entry name" value="HELICASE PROTEIN MOM1"/>
    <property type="match status" value="1"/>
</dbReference>
<dbReference type="InterPro" id="IPR038718">
    <property type="entry name" value="SNF2-like_sf"/>
</dbReference>
<evidence type="ECO:0000256" key="10">
    <source>
        <dbReference type="SAM" id="MobiDB-lite"/>
    </source>
</evidence>
<name>A0AAP0RRI5_LIQFO</name>
<gene>
    <name evidence="13" type="ORF">L1049_014178</name>
</gene>
<dbReference type="GO" id="GO:0008270">
    <property type="term" value="F:zinc ion binding"/>
    <property type="evidence" value="ECO:0007669"/>
    <property type="project" value="UniProtKB-KW"/>
</dbReference>
<dbReference type="Gene3D" id="3.40.50.10810">
    <property type="entry name" value="Tandem AAA-ATPase domain"/>
    <property type="match status" value="1"/>
</dbReference>
<keyword evidence="7" id="KW-0539">Nucleus</keyword>
<keyword evidence="4 8" id="KW-0863">Zinc-finger</keyword>
<evidence type="ECO:0000256" key="3">
    <source>
        <dbReference type="ARBA" id="ARBA00022741"/>
    </source>
</evidence>
<reference evidence="13 14" key="1">
    <citation type="journal article" date="2024" name="Plant J.">
        <title>Genome sequences and population genomics reveal climatic adaptation and genomic divergence between two closely related sweetgum species.</title>
        <authorList>
            <person name="Xu W.Q."/>
            <person name="Ren C.Q."/>
            <person name="Zhang X.Y."/>
            <person name="Comes H.P."/>
            <person name="Liu X.H."/>
            <person name="Li Y.G."/>
            <person name="Kettle C.J."/>
            <person name="Jalonen R."/>
            <person name="Gaisberger H."/>
            <person name="Ma Y.Z."/>
            <person name="Qiu Y.X."/>
        </authorList>
    </citation>
    <scope>NUCLEOTIDE SEQUENCE [LARGE SCALE GENOMIC DNA]</scope>
    <source>
        <strain evidence="13">Hangzhou</strain>
    </source>
</reference>
<dbReference type="SUPFAM" id="SSF54160">
    <property type="entry name" value="Chromo domain-like"/>
    <property type="match status" value="2"/>
</dbReference>
<feature type="compositionally biased region" description="Basic and acidic residues" evidence="10">
    <location>
        <begin position="47"/>
        <end position="63"/>
    </location>
</feature>
<feature type="compositionally biased region" description="Basic and acidic residues" evidence="10">
    <location>
        <begin position="136"/>
        <end position="178"/>
    </location>
</feature>
<accession>A0AAP0RRI5</accession>
<dbReference type="InterPro" id="IPR013083">
    <property type="entry name" value="Znf_RING/FYVE/PHD"/>
</dbReference>
<evidence type="ECO:0000256" key="6">
    <source>
        <dbReference type="ARBA" id="ARBA00022840"/>
    </source>
</evidence>
<evidence type="ECO:0000256" key="7">
    <source>
        <dbReference type="ARBA" id="ARBA00023242"/>
    </source>
</evidence>
<dbReference type="InterPro" id="IPR023780">
    <property type="entry name" value="Chromo_domain"/>
</dbReference>
<keyword evidence="9" id="KW-0175">Coiled coil</keyword>
<evidence type="ECO:0000256" key="9">
    <source>
        <dbReference type="SAM" id="Coils"/>
    </source>
</evidence>
<feature type="domain" description="Chromo" evidence="11">
    <location>
        <begin position="682"/>
        <end position="758"/>
    </location>
</feature>
<feature type="domain" description="Chromo" evidence="11">
    <location>
        <begin position="607"/>
        <end position="675"/>
    </location>
</feature>
<dbReference type="GO" id="GO:0003677">
    <property type="term" value="F:DNA binding"/>
    <property type="evidence" value="ECO:0007669"/>
    <property type="project" value="TreeGrafter"/>
</dbReference>
<dbReference type="PROSITE" id="PS50013">
    <property type="entry name" value="CHROMO_2"/>
    <property type="match status" value="2"/>
</dbReference>
<evidence type="ECO:0000313" key="13">
    <source>
        <dbReference type="EMBL" id="KAK9280486.1"/>
    </source>
</evidence>
<dbReference type="GO" id="GO:0005634">
    <property type="term" value="C:nucleus"/>
    <property type="evidence" value="ECO:0007669"/>
    <property type="project" value="UniProtKB-SubCell"/>
</dbReference>